<evidence type="ECO:0000313" key="2">
    <source>
        <dbReference type="EMBL" id="KAK0472354.1"/>
    </source>
</evidence>
<protein>
    <submittedName>
        <fullName evidence="2">Uncharacterized protein</fullName>
    </submittedName>
</protein>
<reference evidence="2" key="1">
    <citation type="submission" date="2023-06" db="EMBL/GenBank/DDBJ databases">
        <authorList>
            <consortium name="Lawrence Berkeley National Laboratory"/>
            <person name="Ahrendt S."/>
            <person name="Sahu N."/>
            <person name="Indic B."/>
            <person name="Wong-Bajracharya J."/>
            <person name="Merenyi Z."/>
            <person name="Ke H.-M."/>
            <person name="Monk M."/>
            <person name="Kocsube S."/>
            <person name="Drula E."/>
            <person name="Lipzen A."/>
            <person name="Balint B."/>
            <person name="Henrissat B."/>
            <person name="Andreopoulos B."/>
            <person name="Martin F.M."/>
            <person name="Harder C.B."/>
            <person name="Rigling D."/>
            <person name="Ford K.L."/>
            <person name="Foster G.D."/>
            <person name="Pangilinan J."/>
            <person name="Papanicolaou A."/>
            <person name="Barry K."/>
            <person name="LaButti K."/>
            <person name="Viragh M."/>
            <person name="Koriabine M."/>
            <person name="Yan M."/>
            <person name="Riley R."/>
            <person name="Champramary S."/>
            <person name="Plett K.L."/>
            <person name="Tsai I.J."/>
            <person name="Slot J."/>
            <person name="Sipos G."/>
            <person name="Plett J."/>
            <person name="Nagy L.G."/>
            <person name="Grigoriev I.V."/>
        </authorList>
    </citation>
    <scope>NUCLEOTIDE SEQUENCE</scope>
    <source>
        <strain evidence="2">ICMP 16352</strain>
    </source>
</reference>
<keyword evidence="3" id="KW-1185">Reference proteome</keyword>
<gene>
    <name evidence="2" type="ORF">IW261DRAFT_1424410</name>
</gene>
<proteinExistence type="predicted"/>
<feature type="region of interest" description="Disordered" evidence="1">
    <location>
        <begin position="1"/>
        <end position="34"/>
    </location>
</feature>
<dbReference type="Proteomes" id="UP001175227">
    <property type="component" value="Unassembled WGS sequence"/>
</dbReference>
<organism evidence="2 3">
    <name type="scientific">Armillaria novae-zelandiae</name>
    <dbReference type="NCBI Taxonomy" id="153914"/>
    <lineage>
        <taxon>Eukaryota</taxon>
        <taxon>Fungi</taxon>
        <taxon>Dikarya</taxon>
        <taxon>Basidiomycota</taxon>
        <taxon>Agaricomycotina</taxon>
        <taxon>Agaricomycetes</taxon>
        <taxon>Agaricomycetidae</taxon>
        <taxon>Agaricales</taxon>
        <taxon>Marasmiineae</taxon>
        <taxon>Physalacriaceae</taxon>
        <taxon>Armillaria</taxon>
    </lineage>
</organism>
<evidence type="ECO:0000313" key="3">
    <source>
        <dbReference type="Proteomes" id="UP001175227"/>
    </source>
</evidence>
<dbReference type="AlphaFoldDB" id="A0AA39NVH7"/>
<dbReference type="EMBL" id="JAUEPR010000041">
    <property type="protein sequence ID" value="KAK0472354.1"/>
    <property type="molecule type" value="Genomic_DNA"/>
</dbReference>
<name>A0AA39NVH7_9AGAR</name>
<comment type="caution">
    <text evidence="2">The sequence shown here is derived from an EMBL/GenBank/DDBJ whole genome shotgun (WGS) entry which is preliminary data.</text>
</comment>
<evidence type="ECO:0000256" key="1">
    <source>
        <dbReference type="SAM" id="MobiDB-lite"/>
    </source>
</evidence>
<accession>A0AA39NVH7</accession>
<sequence>MTAEGSSRHRRRGKGYLVQSRRHGDGSGDEESDDPFRVELYSICVGNLIPEALEALEKSASPLEARRMRIVIDSAGRTGTTGLVTVYTAGRAHLDGISNVTAMPDALLKSVVVVLRPTCPAAFRRKGEALLA</sequence>